<feature type="domain" description="C2 NT-type" evidence="2">
    <location>
        <begin position="1"/>
        <end position="149"/>
    </location>
</feature>
<dbReference type="Proteomes" id="UP000797356">
    <property type="component" value="Chromosome 4"/>
</dbReference>
<dbReference type="EMBL" id="CM017875">
    <property type="protein sequence ID" value="KAG1337975.1"/>
    <property type="molecule type" value="Genomic_DNA"/>
</dbReference>
<comment type="caution">
    <text evidence="3">The sequence shown here is derived from an EMBL/GenBank/DDBJ whole genome shotgun (WGS) entry which is preliminary data.</text>
</comment>
<accession>A0A8K0I4T9</accession>
<dbReference type="InterPro" id="IPR019448">
    <property type="entry name" value="NT-C2"/>
</dbReference>
<dbReference type="OrthoDB" id="733571at2759"/>
<dbReference type="PROSITE" id="PS51840">
    <property type="entry name" value="C2_NT"/>
    <property type="match status" value="1"/>
</dbReference>
<sequence>MSFKLHLIIHEIGGLPIDKLEDCGESSLVVQIGWRGSGRKSSFFPTAFRKNCTSKQPIHPNGVASWDEGFDQTCKLKRKNSRGFRSWIINLEIQEYDQDLEVKVVAKTEIDIGEFAPVCKEKRIGIPIMCNIKGQTTQALLKVEFHFVELQTKGSNAFLLPRAFSLRSFSCTGFPQNYDNRNQNPTSSLSKYLSEAETSSDDEPELNYWKLSVTNILLVDQFNGKIEDHKDEKDVYLQESPARIKQQPSVVRILSWNKKAKVSSKAVNYYRGAPLLNKACSEDGGDDIDKERRQSIGQFSALSLETEVRAEGKPQTLGFEDDGRFEVGNWQKKRVVSRDGQMELVTDIFLASIDQRSEKAAGGSACTVIAVVIADWLHNNPKTLPLRCQFDELVREGSLEWRKLCADENHNGKFSDHHFDLDTVLEAKIRPLSEVTKMSYVGFFSLDDMPDSLEFLQGAMSFDTIWKELTCGDESEERVYIASWNDHFFVLKIEKDAIYLIDTFGERLFEGCNQAYILKFSKESMVYGRRTDSGSQNIDSDECTENIPHGEGTDEDDDSSKEVVCEGTESCKQYIKEFLAALPLRELQNEIKRGVVEEAILHRHLQIEFHYTAPLLYVNLEHPNQI</sequence>
<protein>
    <submittedName>
        <fullName evidence="3">EEIG1/EHBP1 N-terminal domain</fullName>
    </submittedName>
</protein>
<feature type="region of interest" description="Disordered" evidence="1">
    <location>
        <begin position="531"/>
        <end position="560"/>
    </location>
</feature>
<dbReference type="AlphaFoldDB" id="A0A8K0I4T9"/>
<dbReference type="PANTHER" id="PTHR31182:SF21">
    <property type="entry name" value="C2 NT-TYPE DOMAIN-CONTAINING PROTEIN"/>
    <property type="match status" value="1"/>
</dbReference>
<organism evidence="3 4">
    <name type="scientific">Cocos nucifera</name>
    <name type="common">Coconut palm</name>
    <dbReference type="NCBI Taxonomy" id="13894"/>
    <lineage>
        <taxon>Eukaryota</taxon>
        <taxon>Viridiplantae</taxon>
        <taxon>Streptophyta</taxon>
        <taxon>Embryophyta</taxon>
        <taxon>Tracheophyta</taxon>
        <taxon>Spermatophyta</taxon>
        <taxon>Magnoliopsida</taxon>
        <taxon>Liliopsida</taxon>
        <taxon>Arecaceae</taxon>
        <taxon>Arecoideae</taxon>
        <taxon>Cocoseae</taxon>
        <taxon>Attaleinae</taxon>
        <taxon>Cocos</taxon>
    </lineage>
</organism>
<evidence type="ECO:0000313" key="4">
    <source>
        <dbReference type="Proteomes" id="UP000797356"/>
    </source>
</evidence>
<reference evidence="3" key="2">
    <citation type="submission" date="2019-07" db="EMBL/GenBank/DDBJ databases">
        <authorList>
            <person name="Yang Y."/>
            <person name="Bocs S."/>
            <person name="Baudouin L."/>
        </authorList>
    </citation>
    <scope>NUCLEOTIDE SEQUENCE</scope>
    <source>
        <tissue evidence="3">Spear leaf of Hainan Tall coconut</tissue>
    </source>
</reference>
<dbReference type="PANTHER" id="PTHR31182">
    <property type="entry name" value="C2 NT-TYPE DOMAIN-CONTAINING PROTEIN"/>
    <property type="match status" value="1"/>
</dbReference>
<evidence type="ECO:0000256" key="1">
    <source>
        <dbReference type="SAM" id="MobiDB-lite"/>
    </source>
</evidence>
<proteinExistence type="predicted"/>
<name>A0A8K0I4T9_COCNU</name>
<keyword evidence="4" id="KW-1185">Reference proteome</keyword>
<reference evidence="3" key="1">
    <citation type="journal article" date="2017" name="Gigascience">
        <title>The genome draft of coconut (Cocos nucifera).</title>
        <authorList>
            <person name="Xiao Y."/>
            <person name="Xu P."/>
            <person name="Fan H."/>
            <person name="Baudouin L."/>
            <person name="Xia W."/>
            <person name="Bocs S."/>
            <person name="Xu J."/>
            <person name="Li Q."/>
            <person name="Guo A."/>
            <person name="Zhou L."/>
            <person name="Li J."/>
            <person name="Wu Y."/>
            <person name="Ma Z."/>
            <person name="Armero A."/>
            <person name="Issali A.E."/>
            <person name="Liu N."/>
            <person name="Peng M."/>
            <person name="Yang Y."/>
        </authorList>
    </citation>
    <scope>NUCLEOTIDE SEQUENCE</scope>
    <source>
        <tissue evidence="3">Spear leaf of Hainan Tall coconut</tissue>
    </source>
</reference>
<evidence type="ECO:0000313" key="3">
    <source>
        <dbReference type="EMBL" id="KAG1337975.1"/>
    </source>
</evidence>
<gene>
    <name evidence="3" type="ORF">COCNU_04G002810</name>
</gene>
<dbReference type="Pfam" id="PF10358">
    <property type="entry name" value="NT-C2"/>
    <property type="match status" value="1"/>
</dbReference>
<evidence type="ECO:0000259" key="2">
    <source>
        <dbReference type="PROSITE" id="PS51840"/>
    </source>
</evidence>